<organism evidence="4">
    <name type="scientific">marine sediment metagenome</name>
    <dbReference type="NCBI Taxonomy" id="412755"/>
    <lineage>
        <taxon>unclassified sequences</taxon>
        <taxon>metagenomes</taxon>
        <taxon>ecological metagenomes</taxon>
    </lineage>
</organism>
<dbReference type="EMBL" id="LAZR01001494">
    <property type="protein sequence ID" value="KKN43710.1"/>
    <property type="molecule type" value="Genomic_DNA"/>
</dbReference>
<dbReference type="Pfam" id="PF26107">
    <property type="entry name" value="BrxR_CTD"/>
    <property type="match status" value="1"/>
</dbReference>
<dbReference type="AlphaFoldDB" id="A0A0F9QHX8"/>
<name>A0A0F9QHX8_9ZZZZ</name>
<sequence length="286" mass="33206">MSCRVLCYILIEIITLRFYVEKRLRYILLKTYWEGEVSRGDLVKMFGIASTQATKDFQGLKLSYPNAVFYDGSTRRYVPDHALGQYVSTYSFDEYYSIALAPNNFAYIMQTQSRAINPEIYRVLNKSIRNSFGLKVSYRSMNDPTGLKLRTIYPHSVIRSGFRWHIRAYELQSKSFKDFNIARINPTLTLIPEKLNAAHIDNDKSWNTMVTLLLTPNLQFNEQQRKVIASDHNGSEESMVIQVNTRAALLLYTLHLYELTDFTESPPTSQHLQIGNLNNIWTYLPI</sequence>
<comment type="caution">
    <text evidence="4">The sequence shown here is derived from an EMBL/GenBank/DDBJ whole genome shotgun (WGS) entry which is preliminary data.</text>
</comment>
<feature type="domain" description="DNA-binding transcriptional repressor CapW winged helix-turn-helix" evidence="3">
    <location>
        <begin position="20"/>
        <end position="97"/>
    </location>
</feature>
<evidence type="ECO:0000259" key="2">
    <source>
        <dbReference type="Pfam" id="PF26107"/>
    </source>
</evidence>
<evidence type="ECO:0000259" key="1">
    <source>
        <dbReference type="Pfam" id="PF13280"/>
    </source>
</evidence>
<dbReference type="InterPro" id="IPR059019">
    <property type="entry name" value="WHD_CapW"/>
</dbReference>
<accession>A0A0F9QHX8</accession>
<dbReference type="InterPro" id="IPR059020">
    <property type="entry name" value="CapW_CTD"/>
</dbReference>
<evidence type="ECO:0000259" key="3">
    <source>
        <dbReference type="Pfam" id="PF26109"/>
    </source>
</evidence>
<protein>
    <recommendedName>
        <fullName evidence="5">WYL domain-containing protein</fullName>
    </recommendedName>
</protein>
<dbReference type="Pfam" id="PF13280">
    <property type="entry name" value="WYL"/>
    <property type="match status" value="1"/>
</dbReference>
<dbReference type="Pfam" id="PF26109">
    <property type="entry name" value="WHD_BrxR"/>
    <property type="match status" value="1"/>
</dbReference>
<dbReference type="InterPro" id="IPR026881">
    <property type="entry name" value="WYL_dom"/>
</dbReference>
<dbReference type="PROSITE" id="PS52050">
    <property type="entry name" value="WYL"/>
    <property type="match status" value="1"/>
</dbReference>
<proteinExistence type="predicted"/>
<feature type="domain" description="WYL" evidence="1">
    <location>
        <begin position="120"/>
        <end position="184"/>
    </location>
</feature>
<feature type="domain" description="DNA-binding transcriptional repressor CapW C-terminal dimerisation" evidence="2">
    <location>
        <begin position="209"/>
        <end position="279"/>
    </location>
</feature>
<evidence type="ECO:0000313" key="4">
    <source>
        <dbReference type="EMBL" id="KKN43710.1"/>
    </source>
</evidence>
<reference evidence="4" key="1">
    <citation type="journal article" date="2015" name="Nature">
        <title>Complex archaea that bridge the gap between prokaryotes and eukaryotes.</title>
        <authorList>
            <person name="Spang A."/>
            <person name="Saw J.H."/>
            <person name="Jorgensen S.L."/>
            <person name="Zaremba-Niedzwiedzka K."/>
            <person name="Martijn J."/>
            <person name="Lind A.E."/>
            <person name="van Eijk R."/>
            <person name="Schleper C."/>
            <person name="Guy L."/>
            <person name="Ettema T.J."/>
        </authorList>
    </citation>
    <scope>NUCLEOTIDE SEQUENCE</scope>
</reference>
<evidence type="ECO:0008006" key="5">
    <source>
        <dbReference type="Google" id="ProtNLM"/>
    </source>
</evidence>
<gene>
    <name evidence="4" type="ORF">LCGC14_0700510</name>
</gene>